<gene>
    <name evidence="2" type="primary">cls_10</name>
    <name evidence="2" type="ORF">SDC9_165300</name>
</gene>
<feature type="domain" description="PLD phosphodiesterase" evidence="1">
    <location>
        <begin position="23"/>
        <end position="50"/>
    </location>
</feature>
<dbReference type="GO" id="GO:0016020">
    <property type="term" value="C:membrane"/>
    <property type="evidence" value="ECO:0007669"/>
    <property type="project" value="TreeGrafter"/>
</dbReference>
<dbReference type="GO" id="GO:0032049">
    <property type="term" value="P:cardiolipin biosynthetic process"/>
    <property type="evidence" value="ECO:0007669"/>
    <property type="project" value="UniProtKB-ARBA"/>
</dbReference>
<dbReference type="EC" id="2.7.8.-" evidence="2"/>
<dbReference type="Pfam" id="PF13091">
    <property type="entry name" value="PLDc_2"/>
    <property type="match status" value="1"/>
</dbReference>
<dbReference type="EMBL" id="VSSQ01065194">
    <property type="protein sequence ID" value="MPN17942.1"/>
    <property type="molecule type" value="Genomic_DNA"/>
</dbReference>
<comment type="caution">
    <text evidence="2">The sequence shown here is derived from an EMBL/GenBank/DDBJ whole genome shotgun (WGS) entry which is preliminary data.</text>
</comment>
<protein>
    <submittedName>
        <fullName evidence="2">Cardiolipin synthase</fullName>
        <ecNumber evidence="2">2.7.8.-</ecNumber>
    </submittedName>
</protein>
<dbReference type="InterPro" id="IPR025202">
    <property type="entry name" value="PLD-like_dom"/>
</dbReference>
<sequence length="110" mass="12480">MGLSACSCLSELERAGVKVYKYNEGFMHQKVMLVDDDTSAVGTANFDNRSFRLNFEITMIMCDKDFAKKTEKMLQDDLSRCTQVSATEYTQANFLFRLAVNVSRLMAPVQ</sequence>
<dbReference type="SUPFAM" id="SSF56024">
    <property type="entry name" value="Phospholipase D/nuclease"/>
    <property type="match status" value="1"/>
</dbReference>
<dbReference type="PROSITE" id="PS50035">
    <property type="entry name" value="PLD"/>
    <property type="match status" value="1"/>
</dbReference>
<proteinExistence type="predicted"/>
<name>A0A645FW80_9ZZZZ</name>
<dbReference type="Gene3D" id="3.30.870.10">
    <property type="entry name" value="Endonuclease Chain A"/>
    <property type="match status" value="1"/>
</dbReference>
<evidence type="ECO:0000313" key="2">
    <source>
        <dbReference type="EMBL" id="MPN17942.1"/>
    </source>
</evidence>
<keyword evidence="2" id="KW-0808">Transferase</keyword>
<evidence type="ECO:0000259" key="1">
    <source>
        <dbReference type="PROSITE" id="PS50035"/>
    </source>
</evidence>
<reference evidence="2" key="1">
    <citation type="submission" date="2019-08" db="EMBL/GenBank/DDBJ databases">
        <authorList>
            <person name="Kucharzyk K."/>
            <person name="Murdoch R.W."/>
            <person name="Higgins S."/>
            <person name="Loffler F."/>
        </authorList>
    </citation>
    <scope>NUCLEOTIDE SEQUENCE</scope>
</reference>
<dbReference type="PANTHER" id="PTHR21248">
    <property type="entry name" value="CARDIOLIPIN SYNTHASE"/>
    <property type="match status" value="1"/>
</dbReference>
<dbReference type="GO" id="GO:0008808">
    <property type="term" value="F:cardiolipin synthase activity"/>
    <property type="evidence" value="ECO:0007669"/>
    <property type="project" value="TreeGrafter"/>
</dbReference>
<accession>A0A645FW80</accession>
<dbReference type="InterPro" id="IPR001736">
    <property type="entry name" value="PLipase_D/transphosphatidylase"/>
</dbReference>
<dbReference type="AlphaFoldDB" id="A0A645FW80"/>
<dbReference type="PANTHER" id="PTHR21248:SF22">
    <property type="entry name" value="PHOSPHOLIPASE D"/>
    <property type="match status" value="1"/>
</dbReference>
<organism evidence="2">
    <name type="scientific">bioreactor metagenome</name>
    <dbReference type="NCBI Taxonomy" id="1076179"/>
    <lineage>
        <taxon>unclassified sequences</taxon>
        <taxon>metagenomes</taxon>
        <taxon>ecological metagenomes</taxon>
    </lineage>
</organism>
<dbReference type="SMART" id="SM00155">
    <property type="entry name" value="PLDc"/>
    <property type="match status" value="1"/>
</dbReference>